<proteinExistence type="predicted"/>
<keyword evidence="2" id="KW-0012">Acyltransferase</keyword>
<dbReference type="InterPro" id="IPR016181">
    <property type="entry name" value="Acyl_CoA_acyltransferase"/>
</dbReference>
<evidence type="ECO:0000313" key="4">
    <source>
        <dbReference type="EMBL" id="SCY87474.1"/>
    </source>
</evidence>
<dbReference type="PANTHER" id="PTHR43877:SF2">
    <property type="entry name" value="AMINOALKYLPHOSPHONATE N-ACETYLTRANSFERASE-RELATED"/>
    <property type="match status" value="1"/>
</dbReference>
<dbReference type="AlphaFoldDB" id="A0A1G5JH21"/>
<keyword evidence="1 4" id="KW-0808">Transferase</keyword>
<reference evidence="5" key="1">
    <citation type="submission" date="2016-10" db="EMBL/GenBank/DDBJ databases">
        <authorList>
            <person name="Varghese N."/>
            <person name="Submissions S."/>
        </authorList>
    </citation>
    <scope>NUCLEOTIDE SEQUENCE [LARGE SCALE GENOMIC DNA]</scope>
    <source>
        <strain evidence="5">BL9</strain>
    </source>
</reference>
<dbReference type="PANTHER" id="PTHR43877">
    <property type="entry name" value="AMINOALKYLPHOSPHONATE N-ACETYLTRANSFERASE-RELATED-RELATED"/>
    <property type="match status" value="1"/>
</dbReference>
<dbReference type="InterPro" id="IPR000182">
    <property type="entry name" value="GNAT_dom"/>
</dbReference>
<dbReference type="Gene3D" id="3.40.630.30">
    <property type="match status" value="1"/>
</dbReference>
<gene>
    <name evidence="4" type="ORF">SAMN05720606_11136</name>
</gene>
<evidence type="ECO:0000259" key="3">
    <source>
        <dbReference type="PROSITE" id="PS51186"/>
    </source>
</evidence>
<feature type="domain" description="N-acetyltransferase" evidence="3">
    <location>
        <begin position="3"/>
        <end position="145"/>
    </location>
</feature>
<dbReference type="EMBL" id="FMVM01000011">
    <property type="protein sequence ID" value="SCY87474.1"/>
    <property type="molecule type" value="Genomic_DNA"/>
</dbReference>
<keyword evidence="5" id="KW-1185">Reference proteome</keyword>
<organism evidence="4 5">
    <name type="scientific">Paenibacillus polysaccharolyticus</name>
    <dbReference type="NCBI Taxonomy" id="582692"/>
    <lineage>
        <taxon>Bacteria</taxon>
        <taxon>Bacillati</taxon>
        <taxon>Bacillota</taxon>
        <taxon>Bacilli</taxon>
        <taxon>Bacillales</taxon>
        <taxon>Paenibacillaceae</taxon>
        <taxon>Paenibacillus</taxon>
    </lineage>
</organism>
<dbReference type="SUPFAM" id="SSF55729">
    <property type="entry name" value="Acyl-CoA N-acyltransferases (Nat)"/>
    <property type="match status" value="1"/>
</dbReference>
<evidence type="ECO:0000256" key="1">
    <source>
        <dbReference type="ARBA" id="ARBA00022679"/>
    </source>
</evidence>
<dbReference type="RefSeq" id="WP_090921850.1">
    <property type="nucleotide sequence ID" value="NZ_FMVM01000011.1"/>
</dbReference>
<dbReference type="CDD" id="cd04301">
    <property type="entry name" value="NAT_SF"/>
    <property type="match status" value="1"/>
</dbReference>
<protein>
    <submittedName>
        <fullName evidence="4">Predicted N-acetyltransferase YhbS</fullName>
    </submittedName>
</protein>
<evidence type="ECO:0000313" key="5">
    <source>
        <dbReference type="Proteomes" id="UP000198538"/>
    </source>
</evidence>
<dbReference type="Pfam" id="PF00583">
    <property type="entry name" value="Acetyltransf_1"/>
    <property type="match status" value="1"/>
</dbReference>
<name>A0A1G5JH21_9BACL</name>
<dbReference type="STRING" id="582692.SAMN05720606_11136"/>
<dbReference type="PROSITE" id="PS51186">
    <property type="entry name" value="GNAT"/>
    <property type="match status" value="1"/>
</dbReference>
<dbReference type="Proteomes" id="UP000198538">
    <property type="component" value="Unassembled WGS sequence"/>
</dbReference>
<evidence type="ECO:0000256" key="2">
    <source>
        <dbReference type="ARBA" id="ARBA00023315"/>
    </source>
</evidence>
<sequence>MDVVIREIRETDYSDVVMLWNNDLGSPTVTSDNISARIERLNSDENYKIIVAVSDNKVVGCISMVQIMALEYEIGYLQINGLVVQKNAQQKGIGTKLIDHAEDFASKKGLSYMILNCGFQRTKAHEFYESKGFDRLSYCFTKAVR</sequence>
<accession>A0A1G5JH21</accession>
<dbReference type="GO" id="GO:0016747">
    <property type="term" value="F:acyltransferase activity, transferring groups other than amino-acyl groups"/>
    <property type="evidence" value="ECO:0007669"/>
    <property type="project" value="InterPro"/>
</dbReference>
<dbReference type="InterPro" id="IPR050832">
    <property type="entry name" value="Bact_Acetyltransf"/>
</dbReference>